<dbReference type="PANTHER" id="PTHR45825">
    <property type="entry name" value="GRANULE-BOUND STARCH SYNTHASE 1, CHLOROPLASTIC/AMYLOPLASTIC"/>
    <property type="match status" value="1"/>
</dbReference>
<keyword evidence="2" id="KW-0035">Amyloplast</keyword>
<dbReference type="GO" id="GO:0009507">
    <property type="term" value="C:chloroplast"/>
    <property type="evidence" value="ECO:0007669"/>
    <property type="project" value="TreeGrafter"/>
</dbReference>
<evidence type="ECO:0000256" key="1">
    <source>
        <dbReference type="ARBA" id="ARBA00004602"/>
    </source>
</evidence>
<accession>A0AAV9D263</accession>
<evidence type="ECO:0000313" key="3">
    <source>
        <dbReference type="EMBL" id="KAK1294899.1"/>
    </source>
</evidence>
<keyword evidence="2" id="KW-0934">Plastid</keyword>
<sequence>MAKVISYLVWGLDDRTFRKVLNVEIRKLEVMVLVECDGDSIDLSGDVGAVGRVGVEPSTTYENLGLPPEWYGALEWVFPTWARTHALDKGEAVNVLKGAVVTSDRILTVSELHREDETTKLGVAWEINDIRALGYLQGACQFFSWLGRNYEKLLNNSKD</sequence>
<dbReference type="Gene3D" id="3.40.50.2000">
    <property type="entry name" value="Glycogen Phosphorylase B"/>
    <property type="match status" value="1"/>
</dbReference>
<comment type="caution">
    <text evidence="3">The sequence shown here is derived from an EMBL/GenBank/DDBJ whole genome shotgun (WGS) entry which is preliminary data.</text>
</comment>
<dbReference type="GO" id="GO:0009501">
    <property type="term" value="C:amyloplast"/>
    <property type="evidence" value="ECO:0007669"/>
    <property type="project" value="UniProtKB-SubCell"/>
</dbReference>
<dbReference type="PANTHER" id="PTHR45825:SF11">
    <property type="entry name" value="ALPHA AMYLASE DOMAIN-CONTAINING PROTEIN"/>
    <property type="match status" value="1"/>
</dbReference>
<dbReference type="EMBL" id="JAUJYO010000016">
    <property type="protein sequence ID" value="KAK1294899.1"/>
    <property type="molecule type" value="Genomic_DNA"/>
</dbReference>
<comment type="subcellular location">
    <subcellularLocation>
        <location evidence="1">Plastid</location>
        <location evidence="1">Amyloplast</location>
    </subcellularLocation>
</comment>
<evidence type="ECO:0000313" key="4">
    <source>
        <dbReference type="Proteomes" id="UP001180020"/>
    </source>
</evidence>
<organism evidence="3 4">
    <name type="scientific">Acorus calamus</name>
    <name type="common">Sweet flag</name>
    <dbReference type="NCBI Taxonomy" id="4465"/>
    <lineage>
        <taxon>Eukaryota</taxon>
        <taxon>Viridiplantae</taxon>
        <taxon>Streptophyta</taxon>
        <taxon>Embryophyta</taxon>
        <taxon>Tracheophyta</taxon>
        <taxon>Spermatophyta</taxon>
        <taxon>Magnoliopsida</taxon>
        <taxon>Liliopsida</taxon>
        <taxon>Acoraceae</taxon>
        <taxon>Acorus</taxon>
    </lineage>
</organism>
<keyword evidence="4" id="KW-1185">Reference proteome</keyword>
<name>A0AAV9D263_ACOCL</name>
<protein>
    <submittedName>
        <fullName evidence="3">Uncharacterized protein</fullName>
    </submittedName>
</protein>
<dbReference type="AlphaFoldDB" id="A0AAV9D263"/>
<gene>
    <name evidence="3" type="ORF">QJS10_CPA16g01112</name>
</gene>
<dbReference type="Proteomes" id="UP001180020">
    <property type="component" value="Unassembled WGS sequence"/>
</dbReference>
<reference evidence="3" key="1">
    <citation type="journal article" date="2023" name="Nat. Commun.">
        <title>Diploid and tetraploid genomes of Acorus and the evolution of monocots.</title>
        <authorList>
            <person name="Ma L."/>
            <person name="Liu K.W."/>
            <person name="Li Z."/>
            <person name="Hsiao Y.Y."/>
            <person name="Qi Y."/>
            <person name="Fu T."/>
            <person name="Tang G.D."/>
            <person name="Zhang D."/>
            <person name="Sun W.H."/>
            <person name="Liu D.K."/>
            <person name="Li Y."/>
            <person name="Chen G.Z."/>
            <person name="Liu X.D."/>
            <person name="Liao X.Y."/>
            <person name="Jiang Y.T."/>
            <person name="Yu X."/>
            <person name="Hao Y."/>
            <person name="Huang J."/>
            <person name="Zhao X.W."/>
            <person name="Ke S."/>
            <person name="Chen Y.Y."/>
            <person name="Wu W.L."/>
            <person name="Hsu J.L."/>
            <person name="Lin Y.F."/>
            <person name="Huang M.D."/>
            <person name="Li C.Y."/>
            <person name="Huang L."/>
            <person name="Wang Z.W."/>
            <person name="Zhao X."/>
            <person name="Zhong W.Y."/>
            <person name="Peng D.H."/>
            <person name="Ahmad S."/>
            <person name="Lan S."/>
            <person name="Zhang J.S."/>
            <person name="Tsai W.C."/>
            <person name="Van de Peer Y."/>
            <person name="Liu Z.J."/>
        </authorList>
    </citation>
    <scope>NUCLEOTIDE SEQUENCE</scope>
    <source>
        <strain evidence="3">CP</strain>
    </source>
</reference>
<reference evidence="3" key="2">
    <citation type="submission" date="2023-06" db="EMBL/GenBank/DDBJ databases">
        <authorList>
            <person name="Ma L."/>
            <person name="Liu K.-W."/>
            <person name="Li Z."/>
            <person name="Hsiao Y.-Y."/>
            <person name="Qi Y."/>
            <person name="Fu T."/>
            <person name="Tang G."/>
            <person name="Zhang D."/>
            <person name="Sun W.-H."/>
            <person name="Liu D.-K."/>
            <person name="Li Y."/>
            <person name="Chen G.-Z."/>
            <person name="Liu X.-D."/>
            <person name="Liao X.-Y."/>
            <person name="Jiang Y.-T."/>
            <person name="Yu X."/>
            <person name="Hao Y."/>
            <person name="Huang J."/>
            <person name="Zhao X.-W."/>
            <person name="Ke S."/>
            <person name="Chen Y.-Y."/>
            <person name="Wu W.-L."/>
            <person name="Hsu J.-L."/>
            <person name="Lin Y.-F."/>
            <person name="Huang M.-D."/>
            <person name="Li C.-Y."/>
            <person name="Huang L."/>
            <person name="Wang Z.-W."/>
            <person name="Zhao X."/>
            <person name="Zhong W.-Y."/>
            <person name="Peng D.-H."/>
            <person name="Ahmad S."/>
            <person name="Lan S."/>
            <person name="Zhang J.-S."/>
            <person name="Tsai W.-C."/>
            <person name="Van De Peer Y."/>
            <person name="Liu Z.-J."/>
        </authorList>
    </citation>
    <scope>NUCLEOTIDE SEQUENCE</scope>
    <source>
        <strain evidence="3">CP</strain>
        <tissue evidence="3">Leaves</tissue>
    </source>
</reference>
<proteinExistence type="predicted"/>
<dbReference type="SUPFAM" id="SSF53756">
    <property type="entry name" value="UDP-Glycosyltransferase/glycogen phosphorylase"/>
    <property type="match status" value="1"/>
</dbReference>
<evidence type="ECO:0000256" key="2">
    <source>
        <dbReference type="ARBA" id="ARBA00023234"/>
    </source>
</evidence>